<reference evidence="1" key="3">
    <citation type="submission" date="2025-09" db="UniProtKB">
        <authorList>
            <consortium name="Ensembl"/>
        </authorList>
    </citation>
    <scope>IDENTIFICATION</scope>
</reference>
<organism evidence="1 2">
    <name type="scientific">Gouania willdenowi</name>
    <name type="common">Blunt-snouted clingfish</name>
    <name type="synonym">Lepadogaster willdenowi</name>
    <dbReference type="NCBI Taxonomy" id="441366"/>
    <lineage>
        <taxon>Eukaryota</taxon>
        <taxon>Metazoa</taxon>
        <taxon>Chordata</taxon>
        <taxon>Craniata</taxon>
        <taxon>Vertebrata</taxon>
        <taxon>Euteleostomi</taxon>
        <taxon>Actinopterygii</taxon>
        <taxon>Neopterygii</taxon>
        <taxon>Teleostei</taxon>
        <taxon>Neoteleostei</taxon>
        <taxon>Acanthomorphata</taxon>
        <taxon>Ovalentaria</taxon>
        <taxon>Blenniimorphae</taxon>
        <taxon>Blenniiformes</taxon>
        <taxon>Gobiesocoidei</taxon>
        <taxon>Gobiesocidae</taxon>
        <taxon>Gobiesocinae</taxon>
        <taxon>Gouania</taxon>
    </lineage>
</organism>
<dbReference type="AlphaFoldDB" id="A0A8C5DIJ6"/>
<reference evidence="1" key="2">
    <citation type="submission" date="2025-08" db="UniProtKB">
        <authorList>
            <consortium name="Ensembl"/>
        </authorList>
    </citation>
    <scope>IDENTIFICATION</scope>
</reference>
<keyword evidence="2" id="KW-1185">Reference proteome</keyword>
<name>A0A8C5DIJ6_GOUWI</name>
<reference evidence="1" key="1">
    <citation type="submission" date="2020-06" db="EMBL/GenBank/DDBJ databases">
        <authorList>
            <consortium name="Wellcome Sanger Institute Data Sharing"/>
        </authorList>
    </citation>
    <scope>NUCLEOTIDE SEQUENCE [LARGE SCALE GENOMIC DNA]</scope>
</reference>
<protein>
    <submittedName>
        <fullName evidence="1">Uncharacterized protein</fullName>
    </submittedName>
</protein>
<accession>A0A8C5DIJ6</accession>
<evidence type="ECO:0000313" key="1">
    <source>
        <dbReference type="Ensembl" id="ENSGWIP00000007464.1"/>
    </source>
</evidence>
<dbReference type="Ensembl" id="ENSGWIT00000008271.1">
    <property type="protein sequence ID" value="ENSGWIP00000007464.1"/>
    <property type="gene ID" value="ENSGWIG00000004369.1"/>
</dbReference>
<sequence length="95" mass="10572">GGGGHHCEPLLGRAESTTMLGRLFGLPQDFKPKRSHSFDVGHVGATQCRNTGPRRISNIWTKRSMSVNAMLLHYHDNGEDKSTFESSEWVMESTV</sequence>
<proteinExistence type="predicted"/>
<evidence type="ECO:0000313" key="2">
    <source>
        <dbReference type="Proteomes" id="UP000694680"/>
    </source>
</evidence>
<dbReference type="Proteomes" id="UP000694680">
    <property type="component" value="Chromosome 22"/>
</dbReference>